<dbReference type="Proteomes" id="UP000315759">
    <property type="component" value="Unassembled WGS sequence"/>
</dbReference>
<dbReference type="GO" id="GO:0016627">
    <property type="term" value="F:oxidoreductase activity, acting on the CH-CH group of donors"/>
    <property type="evidence" value="ECO:0007669"/>
    <property type="project" value="InterPro"/>
</dbReference>
<evidence type="ECO:0000313" key="1">
    <source>
        <dbReference type="EMBL" id="TQR84133.1"/>
    </source>
</evidence>
<dbReference type="AlphaFoldDB" id="A0A544VVX4"/>
<dbReference type="EMBL" id="VIFX01000034">
    <property type="protein sequence ID" value="TQR84133.1"/>
    <property type="molecule type" value="Genomic_DNA"/>
</dbReference>
<reference evidence="1 2" key="1">
    <citation type="submission" date="2018-10" db="EMBL/GenBank/DDBJ databases">
        <title>Draft genome of Mycobacterium hodleri strain B.</title>
        <authorList>
            <person name="Amande T.J."/>
            <person name="Mcgenity T.J."/>
        </authorList>
    </citation>
    <scope>NUCLEOTIDE SEQUENCE [LARGE SCALE GENOMIC DNA]</scope>
    <source>
        <strain evidence="1 2">B</strain>
    </source>
</reference>
<dbReference type="Gene3D" id="2.40.110.10">
    <property type="entry name" value="Butyryl-CoA Dehydrogenase, subunit A, domain 2"/>
    <property type="match status" value="1"/>
</dbReference>
<sequence length="314" mass="32966">MTVALVRRWLDAGELDLPAPGSGRTGTRWWKLAALTENDVVAGRLAEAHADALAILAELGGPSPETGRLWGVWAAEAPHAVVTARDDADGRVRLDGTKAWCSGAGICTDALITARCGDNGRGLYAVDLGQDEVEPLPDEWNNVGMHESDTRSVRLNGAVGVPVGRPGEYLSRPGFWHGAIGVAACWLGGARGVAAPLYRAVATEHDGKAPDEHARAHLGAVDAALAAAEAMLVSAARYVDAEPHGDRAELIARRVRAVVESAVDEAIVRTGRALGPGPLVLDARHAKRVADLTVYVRQSHAERDLAALGKLAAK</sequence>
<evidence type="ECO:0000313" key="2">
    <source>
        <dbReference type="Proteomes" id="UP000315759"/>
    </source>
</evidence>
<proteinExistence type="predicted"/>
<dbReference type="RefSeq" id="WP_142554378.1">
    <property type="nucleotide sequence ID" value="NZ_VIFX01000034.1"/>
</dbReference>
<name>A0A544VVX4_9MYCO</name>
<dbReference type="InterPro" id="IPR046373">
    <property type="entry name" value="Acyl-CoA_Oxase/DH_mid-dom_sf"/>
</dbReference>
<keyword evidence="2" id="KW-1185">Reference proteome</keyword>
<dbReference type="SUPFAM" id="SSF56645">
    <property type="entry name" value="Acyl-CoA dehydrogenase NM domain-like"/>
    <property type="match status" value="1"/>
</dbReference>
<dbReference type="InterPro" id="IPR009100">
    <property type="entry name" value="AcylCoA_DH/oxidase_NM_dom_sf"/>
</dbReference>
<comment type="caution">
    <text evidence="1">The sequence shown here is derived from an EMBL/GenBank/DDBJ whole genome shotgun (WGS) entry which is preliminary data.</text>
</comment>
<accession>A0A544VVX4</accession>
<gene>
    <name evidence="1" type="ORF">D8S82_23320</name>
</gene>
<organism evidence="1 2">
    <name type="scientific">Mycolicibacterium hodleri</name>
    <dbReference type="NCBI Taxonomy" id="49897"/>
    <lineage>
        <taxon>Bacteria</taxon>
        <taxon>Bacillati</taxon>
        <taxon>Actinomycetota</taxon>
        <taxon>Actinomycetes</taxon>
        <taxon>Mycobacteriales</taxon>
        <taxon>Mycobacteriaceae</taxon>
        <taxon>Mycolicibacterium</taxon>
    </lineage>
</organism>
<protein>
    <submittedName>
        <fullName evidence="1">Acyl-CoA dehydrogenase</fullName>
    </submittedName>
</protein>